<organism evidence="1">
    <name type="scientific">Hungatella hathewayi</name>
    <dbReference type="NCBI Taxonomy" id="154046"/>
    <lineage>
        <taxon>Bacteria</taxon>
        <taxon>Bacillati</taxon>
        <taxon>Bacillota</taxon>
        <taxon>Clostridia</taxon>
        <taxon>Lachnospirales</taxon>
        <taxon>Lachnospiraceae</taxon>
        <taxon>Hungatella</taxon>
    </lineage>
</organism>
<gene>
    <name evidence="1" type="ORF">CHLFYP18_00217</name>
</gene>
<reference evidence="1" key="1">
    <citation type="submission" date="2019-11" db="EMBL/GenBank/DDBJ databases">
        <authorList>
            <person name="Feng L."/>
        </authorList>
    </citation>
    <scope>NUCLEOTIDE SEQUENCE</scope>
    <source>
        <strain evidence="1">ChathewayiLFYP18</strain>
    </source>
</reference>
<dbReference type="EMBL" id="CACRUH010000023">
    <property type="protein sequence ID" value="VYU17434.1"/>
    <property type="molecule type" value="Genomic_DNA"/>
</dbReference>
<evidence type="ECO:0000313" key="1">
    <source>
        <dbReference type="EMBL" id="VYU17434.1"/>
    </source>
</evidence>
<proteinExistence type="predicted"/>
<sequence length="36" mass="4226">MGGYLRFQRFLNNMKNANRQVVLALLDKIKESGDER</sequence>
<name>A0A6N3CPE8_9FIRM</name>
<protein>
    <submittedName>
        <fullName evidence="1">Uncharacterized protein</fullName>
    </submittedName>
</protein>
<accession>A0A6N3CPE8</accession>
<dbReference type="AlphaFoldDB" id="A0A6N3CPE8"/>